<evidence type="ECO:0000259" key="2">
    <source>
        <dbReference type="Pfam" id="PF25583"/>
    </source>
</evidence>
<dbReference type="AlphaFoldDB" id="A0A562ZLP1"/>
<gene>
    <name evidence="3" type="ORF">FN976_19635</name>
</gene>
<dbReference type="InterPro" id="IPR057727">
    <property type="entry name" value="WCX_dom"/>
</dbReference>
<dbReference type="EMBL" id="VOBQ01000015">
    <property type="protein sequence ID" value="TWO69499.1"/>
    <property type="molecule type" value="Genomic_DNA"/>
</dbReference>
<dbReference type="Pfam" id="PF25583">
    <property type="entry name" value="WCX"/>
    <property type="match status" value="1"/>
</dbReference>
<evidence type="ECO:0000313" key="4">
    <source>
        <dbReference type="Proteomes" id="UP000318199"/>
    </source>
</evidence>
<comment type="caution">
    <text evidence="3">The sequence shown here is derived from an EMBL/GenBank/DDBJ whole genome shotgun (WGS) entry which is preliminary data.</text>
</comment>
<dbReference type="OrthoDB" id="8595817at2"/>
<accession>A0A562ZLP1</accession>
<organism evidence="3 4">
    <name type="scientific">Caenimonas sedimenti</name>
    <dbReference type="NCBI Taxonomy" id="2596921"/>
    <lineage>
        <taxon>Bacteria</taxon>
        <taxon>Pseudomonadati</taxon>
        <taxon>Pseudomonadota</taxon>
        <taxon>Betaproteobacteria</taxon>
        <taxon>Burkholderiales</taxon>
        <taxon>Comamonadaceae</taxon>
        <taxon>Caenimonas</taxon>
    </lineage>
</organism>
<evidence type="ECO:0000313" key="3">
    <source>
        <dbReference type="EMBL" id="TWO69499.1"/>
    </source>
</evidence>
<dbReference type="Pfam" id="PF13280">
    <property type="entry name" value="WYL"/>
    <property type="match status" value="1"/>
</dbReference>
<name>A0A562ZLP1_9BURK</name>
<protein>
    <submittedName>
        <fullName evidence="3">WYL domain-containing protein</fullName>
    </submittedName>
</protein>
<dbReference type="Proteomes" id="UP000318199">
    <property type="component" value="Unassembled WGS sequence"/>
</dbReference>
<dbReference type="PANTHER" id="PTHR34580:SF1">
    <property type="entry name" value="PROTEIN PAFC"/>
    <property type="match status" value="1"/>
</dbReference>
<proteinExistence type="predicted"/>
<dbReference type="InterPro" id="IPR051534">
    <property type="entry name" value="CBASS_pafABC_assoc_protein"/>
</dbReference>
<reference evidence="3 4" key="1">
    <citation type="submission" date="2019-07" db="EMBL/GenBank/DDBJ databases">
        <title>Caenimonas sedimenti sp. nov., isolated from activated sludge.</title>
        <authorList>
            <person name="Xu J."/>
        </authorList>
    </citation>
    <scope>NUCLEOTIDE SEQUENCE [LARGE SCALE GENOMIC DNA]</scope>
    <source>
        <strain evidence="3 4">HX-9-20</strain>
    </source>
</reference>
<evidence type="ECO:0000259" key="1">
    <source>
        <dbReference type="Pfam" id="PF13280"/>
    </source>
</evidence>
<feature type="domain" description="WCX" evidence="2">
    <location>
        <begin position="268"/>
        <end position="349"/>
    </location>
</feature>
<dbReference type="InterPro" id="IPR026881">
    <property type="entry name" value="WYL_dom"/>
</dbReference>
<sequence length="357" mass="39726">MPVRRESDKLSTTWPMKLDVLLNMLEVLPLHPAEALAVQEVCDRYYRRFPPAAGLRPESLRTNIRRYLQSMRDDRLVAVVEADHARSEPGYYIRAASIPSHFMNSKVALGLLWSRRLLAPLVPALADAEPAQLADAASLSESERILLRRVRIVPDGVGRLDAAIHPGHLRSAADALQSGHMIELRYDSRSGGPQVHRLSVLGLAAKDGTIYLVGTTGMEAPPRHYALHRVRGIELLKERADLRPDFDIDDYVSQHHQFSHKLEAGSAAIRLELLVHRDALFHFIERPLMGQDPIDEAALSVDGDWVPVTATVPDTVQLAPFLWSHAGWVRVQGPPTIRKRVSEGLRAAALLYSADPV</sequence>
<feature type="domain" description="WYL" evidence="1">
    <location>
        <begin position="168"/>
        <end position="234"/>
    </location>
</feature>
<dbReference type="PANTHER" id="PTHR34580">
    <property type="match status" value="1"/>
</dbReference>
<keyword evidence="4" id="KW-1185">Reference proteome</keyword>
<dbReference type="PROSITE" id="PS52050">
    <property type="entry name" value="WYL"/>
    <property type="match status" value="1"/>
</dbReference>